<dbReference type="GO" id="GO:0046873">
    <property type="term" value="F:metal ion transmembrane transporter activity"/>
    <property type="evidence" value="ECO:0007669"/>
    <property type="project" value="InterPro"/>
</dbReference>
<dbReference type="AlphaFoldDB" id="A0A3N4KE87"/>
<evidence type="ECO:0000313" key="4">
    <source>
        <dbReference type="Proteomes" id="UP000277580"/>
    </source>
</evidence>
<evidence type="ECO:0000256" key="2">
    <source>
        <dbReference type="SAM" id="Phobius"/>
    </source>
</evidence>
<dbReference type="Proteomes" id="UP000277580">
    <property type="component" value="Unassembled WGS sequence"/>
</dbReference>
<keyword evidence="2" id="KW-0812">Transmembrane</keyword>
<dbReference type="InterPro" id="IPR002523">
    <property type="entry name" value="MgTranspt_CorA/ZnTranspt_ZntB"/>
</dbReference>
<feature type="transmembrane region" description="Helical" evidence="2">
    <location>
        <begin position="103"/>
        <end position="121"/>
    </location>
</feature>
<evidence type="ECO:0000256" key="1">
    <source>
        <dbReference type="SAM" id="Coils"/>
    </source>
</evidence>
<reference evidence="3 4" key="1">
    <citation type="journal article" date="2018" name="Nat. Ecol. Evol.">
        <title>Pezizomycetes genomes reveal the molecular basis of ectomycorrhizal truffle lifestyle.</title>
        <authorList>
            <person name="Murat C."/>
            <person name="Payen T."/>
            <person name="Noel B."/>
            <person name="Kuo A."/>
            <person name="Morin E."/>
            <person name="Chen J."/>
            <person name="Kohler A."/>
            <person name="Krizsan K."/>
            <person name="Balestrini R."/>
            <person name="Da Silva C."/>
            <person name="Montanini B."/>
            <person name="Hainaut M."/>
            <person name="Levati E."/>
            <person name="Barry K.W."/>
            <person name="Belfiori B."/>
            <person name="Cichocki N."/>
            <person name="Clum A."/>
            <person name="Dockter R.B."/>
            <person name="Fauchery L."/>
            <person name="Guy J."/>
            <person name="Iotti M."/>
            <person name="Le Tacon F."/>
            <person name="Lindquist E.A."/>
            <person name="Lipzen A."/>
            <person name="Malagnac F."/>
            <person name="Mello A."/>
            <person name="Molinier V."/>
            <person name="Miyauchi S."/>
            <person name="Poulain J."/>
            <person name="Riccioni C."/>
            <person name="Rubini A."/>
            <person name="Sitrit Y."/>
            <person name="Splivallo R."/>
            <person name="Traeger S."/>
            <person name="Wang M."/>
            <person name="Zifcakova L."/>
            <person name="Wipf D."/>
            <person name="Zambonelli A."/>
            <person name="Paolocci F."/>
            <person name="Nowrousian M."/>
            <person name="Ottonello S."/>
            <person name="Baldrian P."/>
            <person name="Spatafora J.W."/>
            <person name="Henrissat B."/>
            <person name="Nagy L.G."/>
            <person name="Aury J.M."/>
            <person name="Wincker P."/>
            <person name="Grigoriev I.V."/>
            <person name="Bonfante P."/>
            <person name="Martin F.M."/>
        </authorList>
    </citation>
    <scope>NUCLEOTIDE SEQUENCE [LARGE SCALE GENOMIC DNA]</scope>
    <source>
        <strain evidence="3 4">CCBAS932</strain>
    </source>
</reference>
<keyword evidence="2" id="KW-0472">Membrane</keyword>
<dbReference type="OrthoDB" id="426293at2759"/>
<sequence>MPEPGILARRATQTIIKQPKNVQHVALAPPPTARADQAPKTTNIKDLPKIRELEKKVNQMEKLGERLSRLDRETKEMIELEFSLVSIHEARESVKMSQSMKRLSWITFIFLPLMFVAVSNAKA</sequence>
<gene>
    <name evidence="3" type="ORF">P167DRAFT_60650</name>
</gene>
<dbReference type="EMBL" id="ML119235">
    <property type="protein sequence ID" value="RPB06701.1"/>
    <property type="molecule type" value="Genomic_DNA"/>
</dbReference>
<organism evidence="3 4">
    <name type="scientific">Morchella conica CCBAS932</name>
    <dbReference type="NCBI Taxonomy" id="1392247"/>
    <lineage>
        <taxon>Eukaryota</taxon>
        <taxon>Fungi</taxon>
        <taxon>Dikarya</taxon>
        <taxon>Ascomycota</taxon>
        <taxon>Pezizomycotina</taxon>
        <taxon>Pezizomycetes</taxon>
        <taxon>Pezizales</taxon>
        <taxon>Morchellaceae</taxon>
        <taxon>Morchella</taxon>
    </lineage>
</organism>
<dbReference type="Pfam" id="PF01544">
    <property type="entry name" value="CorA"/>
    <property type="match status" value="1"/>
</dbReference>
<proteinExistence type="predicted"/>
<keyword evidence="4" id="KW-1185">Reference proteome</keyword>
<evidence type="ECO:0000313" key="3">
    <source>
        <dbReference type="EMBL" id="RPB06701.1"/>
    </source>
</evidence>
<keyword evidence="1" id="KW-0175">Coiled coil</keyword>
<name>A0A3N4KE87_9PEZI</name>
<dbReference type="Gene3D" id="1.20.58.340">
    <property type="entry name" value="Magnesium transport protein CorA, transmembrane region"/>
    <property type="match status" value="1"/>
</dbReference>
<dbReference type="InParanoid" id="A0A3N4KE87"/>
<dbReference type="GO" id="GO:0016020">
    <property type="term" value="C:membrane"/>
    <property type="evidence" value="ECO:0007669"/>
    <property type="project" value="InterPro"/>
</dbReference>
<accession>A0A3N4KE87</accession>
<keyword evidence="2" id="KW-1133">Transmembrane helix</keyword>
<feature type="coiled-coil region" evidence="1">
    <location>
        <begin position="50"/>
        <end position="80"/>
    </location>
</feature>
<protein>
    <submittedName>
        <fullName evidence="3">Uncharacterized protein</fullName>
    </submittedName>
</protein>